<dbReference type="FunFam" id="1.20.1250.20:FF:000013">
    <property type="entry name" value="MFS general substrate transporter"/>
    <property type="match status" value="1"/>
</dbReference>
<evidence type="ECO:0000256" key="6">
    <source>
        <dbReference type="ARBA" id="ARBA00022737"/>
    </source>
</evidence>
<feature type="transmembrane region" description="Helical" evidence="15">
    <location>
        <begin position="687"/>
        <end position="708"/>
    </location>
</feature>
<evidence type="ECO:0000256" key="3">
    <source>
        <dbReference type="ARBA" id="ARBA00022574"/>
    </source>
</evidence>
<dbReference type="InterPro" id="IPR001138">
    <property type="entry name" value="Zn2Cys6_DnaBD"/>
</dbReference>
<dbReference type="InterPro" id="IPR036259">
    <property type="entry name" value="MFS_trans_sf"/>
</dbReference>
<keyword evidence="5" id="KW-0479">Metal-binding</keyword>
<keyword evidence="8" id="KW-0805">Transcription regulation</keyword>
<dbReference type="GO" id="GO:0016020">
    <property type="term" value="C:membrane"/>
    <property type="evidence" value="ECO:0007669"/>
    <property type="project" value="UniProtKB-SubCell"/>
</dbReference>
<evidence type="ECO:0000256" key="8">
    <source>
        <dbReference type="ARBA" id="ARBA00023015"/>
    </source>
</evidence>
<dbReference type="Pfam" id="PF04082">
    <property type="entry name" value="Fungal_trans"/>
    <property type="match status" value="1"/>
</dbReference>
<dbReference type="PROSITE" id="PS50850">
    <property type="entry name" value="MFS"/>
    <property type="match status" value="1"/>
</dbReference>
<feature type="transmembrane region" description="Helical" evidence="15">
    <location>
        <begin position="628"/>
        <end position="646"/>
    </location>
</feature>
<dbReference type="PROSITE" id="PS50294">
    <property type="entry name" value="WD_REPEATS_REGION"/>
    <property type="match status" value="3"/>
</dbReference>
<keyword evidence="12" id="KW-0539">Nucleus</keyword>
<keyword evidence="4 15" id="KW-0812">Transmembrane</keyword>
<feature type="transmembrane region" description="Helical" evidence="15">
    <location>
        <begin position="891"/>
        <end position="912"/>
    </location>
</feature>
<keyword evidence="10 15" id="KW-0472">Membrane</keyword>
<organism evidence="18 19">
    <name type="scientific">Talaromyces rugulosus</name>
    <name type="common">Penicillium rugulosum</name>
    <dbReference type="NCBI Taxonomy" id="121627"/>
    <lineage>
        <taxon>Eukaryota</taxon>
        <taxon>Fungi</taxon>
        <taxon>Dikarya</taxon>
        <taxon>Ascomycota</taxon>
        <taxon>Pezizomycotina</taxon>
        <taxon>Eurotiomycetes</taxon>
        <taxon>Eurotiomycetidae</taxon>
        <taxon>Eurotiales</taxon>
        <taxon>Trichocomaceae</taxon>
        <taxon>Talaromyces</taxon>
        <taxon>Talaromyces sect. Islandici</taxon>
    </lineage>
</organism>
<evidence type="ECO:0000259" key="16">
    <source>
        <dbReference type="PROSITE" id="PS50048"/>
    </source>
</evidence>
<dbReference type="Pfam" id="PF00172">
    <property type="entry name" value="Zn_clus"/>
    <property type="match status" value="1"/>
</dbReference>
<dbReference type="InterPro" id="IPR011701">
    <property type="entry name" value="MFS"/>
</dbReference>
<dbReference type="GO" id="GO:0006364">
    <property type="term" value="P:rRNA processing"/>
    <property type="evidence" value="ECO:0007669"/>
    <property type="project" value="InterPro"/>
</dbReference>
<dbReference type="InterPro" id="IPR015943">
    <property type="entry name" value="WD40/YVTN_repeat-like_dom_sf"/>
</dbReference>
<feature type="repeat" description="WD" evidence="13">
    <location>
        <begin position="1222"/>
        <end position="1258"/>
    </location>
</feature>
<proteinExistence type="predicted"/>
<feature type="transmembrane region" description="Helical" evidence="15">
    <location>
        <begin position="837"/>
        <end position="855"/>
    </location>
</feature>
<feature type="region of interest" description="Disordered" evidence="14">
    <location>
        <begin position="1"/>
        <end position="27"/>
    </location>
</feature>
<keyword evidence="9" id="KW-0238">DNA-binding</keyword>
<dbReference type="InterPro" id="IPR018983">
    <property type="entry name" value="U3_snoRNA-assocProt_15_C"/>
</dbReference>
<gene>
    <name evidence="18" type="ORF">TRUGW13939_10079</name>
</gene>
<dbReference type="GO" id="GO:0008270">
    <property type="term" value="F:zinc ion binding"/>
    <property type="evidence" value="ECO:0007669"/>
    <property type="project" value="InterPro"/>
</dbReference>
<keyword evidence="2" id="KW-0813">Transport</keyword>
<dbReference type="KEGG" id="trg:TRUGW13939_10079"/>
<feature type="repeat" description="WD" evidence="13">
    <location>
        <begin position="1309"/>
        <end position="1344"/>
    </location>
</feature>
<evidence type="ECO:0000259" key="17">
    <source>
        <dbReference type="PROSITE" id="PS50850"/>
    </source>
</evidence>
<dbReference type="InterPro" id="IPR036864">
    <property type="entry name" value="Zn2-C6_fun-type_DNA-bd_sf"/>
</dbReference>
<dbReference type="FunFam" id="1.20.1250.20:FF:000018">
    <property type="entry name" value="MFS transporter permease"/>
    <property type="match status" value="1"/>
</dbReference>
<dbReference type="InterPro" id="IPR007219">
    <property type="entry name" value="XnlR_reg_dom"/>
</dbReference>
<evidence type="ECO:0000313" key="19">
    <source>
        <dbReference type="Proteomes" id="UP000509510"/>
    </source>
</evidence>
<dbReference type="PANTHER" id="PTHR43791">
    <property type="entry name" value="PERMEASE-RELATED"/>
    <property type="match status" value="1"/>
</dbReference>
<dbReference type="Gene3D" id="4.10.240.10">
    <property type="entry name" value="Zn(2)-C6 fungal-type DNA-binding domain"/>
    <property type="match status" value="1"/>
</dbReference>
<feature type="domain" description="Major facilitator superfamily (MFS) profile" evidence="17">
    <location>
        <begin position="561"/>
        <end position="983"/>
    </location>
</feature>
<evidence type="ECO:0000256" key="2">
    <source>
        <dbReference type="ARBA" id="ARBA00022448"/>
    </source>
</evidence>
<evidence type="ECO:0000256" key="14">
    <source>
        <dbReference type="SAM" id="MobiDB-lite"/>
    </source>
</evidence>
<feature type="repeat" description="WD" evidence="13">
    <location>
        <begin position="1179"/>
        <end position="1221"/>
    </location>
</feature>
<evidence type="ECO:0000256" key="13">
    <source>
        <dbReference type="PROSITE-ProRule" id="PRU00221"/>
    </source>
</evidence>
<keyword evidence="6" id="KW-0677">Repeat</keyword>
<evidence type="ECO:0000256" key="11">
    <source>
        <dbReference type="ARBA" id="ARBA00023163"/>
    </source>
</evidence>
<dbReference type="Pfam" id="PF09384">
    <property type="entry name" value="UTP15_C"/>
    <property type="match status" value="1"/>
</dbReference>
<dbReference type="PRINTS" id="PR00320">
    <property type="entry name" value="GPROTEINBRPT"/>
</dbReference>
<keyword evidence="19" id="KW-1185">Reference proteome</keyword>
<evidence type="ECO:0008006" key="20">
    <source>
        <dbReference type="Google" id="ProtNLM"/>
    </source>
</evidence>
<dbReference type="FunFam" id="2.130.10.10:FF:000633">
    <property type="entry name" value="Small nucleolar ribonucleoprotein complex subunit Utp15, putative"/>
    <property type="match status" value="1"/>
</dbReference>
<name>A0A7H8RAU3_TALRU</name>
<comment type="subcellular location">
    <subcellularLocation>
        <location evidence="1">Membrane</location>
        <topology evidence="1">Multi-pass membrane protein</topology>
    </subcellularLocation>
</comment>
<dbReference type="InterPro" id="IPR020846">
    <property type="entry name" value="MFS_dom"/>
</dbReference>
<dbReference type="OrthoDB" id="431715at2759"/>
<dbReference type="Proteomes" id="UP000509510">
    <property type="component" value="Chromosome V"/>
</dbReference>
<evidence type="ECO:0000256" key="9">
    <source>
        <dbReference type="ARBA" id="ARBA00023125"/>
    </source>
</evidence>
<dbReference type="GeneID" id="55997560"/>
<dbReference type="Pfam" id="PF00400">
    <property type="entry name" value="WD40"/>
    <property type="match status" value="3"/>
</dbReference>
<keyword evidence="7 15" id="KW-1133">Transmembrane helix</keyword>
<keyword evidence="11" id="KW-0804">Transcription</keyword>
<evidence type="ECO:0000256" key="7">
    <source>
        <dbReference type="ARBA" id="ARBA00022989"/>
    </source>
</evidence>
<evidence type="ECO:0000256" key="4">
    <source>
        <dbReference type="ARBA" id="ARBA00022692"/>
    </source>
</evidence>
<feature type="transmembrane region" description="Helical" evidence="15">
    <location>
        <begin position="800"/>
        <end position="825"/>
    </location>
</feature>
<dbReference type="CDD" id="cd00200">
    <property type="entry name" value="WD40"/>
    <property type="match status" value="1"/>
</dbReference>
<evidence type="ECO:0000256" key="12">
    <source>
        <dbReference type="ARBA" id="ARBA00023242"/>
    </source>
</evidence>
<dbReference type="SUPFAM" id="SSF50978">
    <property type="entry name" value="WD40 repeat-like"/>
    <property type="match status" value="1"/>
</dbReference>
<dbReference type="CDD" id="cd12148">
    <property type="entry name" value="fungal_TF_MHR"/>
    <property type="match status" value="1"/>
</dbReference>
<dbReference type="PROSITE" id="PS50082">
    <property type="entry name" value="WD_REPEATS_2"/>
    <property type="match status" value="3"/>
</dbReference>
<dbReference type="InterPro" id="IPR020472">
    <property type="entry name" value="WD40_PAC1"/>
</dbReference>
<dbReference type="RefSeq" id="XP_035349085.1">
    <property type="nucleotide sequence ID" value="XM_035493192.1"/>
</dbReference>
<dbReference type="InterPro" id="IPR036322">
    <property type="entry name" value="WD40_repeat_dom_sf"/>
</dbReference>
<dbReference type="CDD" id="cd00067">
    <property type="entry name" value="GAL4"/>
    <property type="match status" value="1"/>
</dbReference>
<dbReference type="Gene3D" id="1.20.1250.20">
    <property type="entry name" value="MFS general substrate transporter like domains"/>
    <property type="match status" value="2"/>
</dbReference>
<feature type="region of interest" description="Disordered" evidence="14">
    <location>
        <begin position="110"/>
        <end position="137"/>
    </location>
</feature>
<dbReference type="GO" id="GO:0006351">
    <property type="term" value="P:DNA-templated transcription"/>
    <property type="evidence" value="ECO:0007669"/>
    <property type="project" value="InterPro"/>
</dbReference>
<dbReference type="GO" id="GO:0003677">
    <property type="term" value="F:DNA binding"/>
    <property type="evidence" value="ECO:0007669"/>
    <property type="project" value="UniProtKB-KW"/>
</dbReference>
<accession>A0A7H8RAU3</accession>
<feature type="transmembrane region" description="Helical" evidence="15">
    <location>
        <begin position="867"/>
        <end position="885"/>
    </location>
</feature>
<dbReference type="SUPFAM" id="SSF57701">
    <property type="entry name" value="Zn2/Cys6 DNA-binding domain"/>
    <property type="match status" value="1"/>
</dbReference>
<dbReference type="EMBL" id="CP055902">
    <property type="protein sequence ID" value="QKX62911.1"/>
    <property type="molecule type" value="Genomic_DNA"/>
</dbReference>
<dbReference type="SMART" id="SM00320">
    <property type="entry name" value="WD40"/>
    <property type="match status" value="5"/>
</dbReference>
<dbReference type="InterPro" id="IPR001680">
    <property type="entry name" value="WD40_rpt"/>
</dbReference>
<sequence length="1585" mass="176642">MTRLLSPQTDGRPELQRLPPNKRRGKIPASNRRRVVCACNSCNVRRIKCSGGRPCEACTRNSRECIYPASGERVYVAKDEFEALKTECAILKRCLEESVPYQSQRESLIRKWSEPMSQSPVVKAEDDPENRDDHDLPHGRVLRYSDNYAMFHGASAGGVWIDQLRSLVCLLDMKSDSPSPFGSDLGRIHTYDSRPIATNQVEPLELPRLHDITGLLSAFWGYTEDRNTPYGCGGIYFWGNLHEILRHAADSANGTPTTGLCLLNATLALACQFDCFPAQKGEHNPGETYFARAKMLLGNVLCNATTTTMQALTFMSYYLLGTGRRDTAYTYICAAMRIAILHGFHEGWVLNERQRREFWNMFILDRWVSCLTGRPSSIKNESLSIGLPEKIAGRLVLLCTRPLLFLTVKTRLSFYLVDSTINQRLRFPDSLVRTCVDAARQNASLISGLMESRPAVMMLTLRYHYSFNAATVLELALLLPQHGQTEDIQLIESLLEDLKNPGQSENECSLDCAKMVAEFFAVVERLRNLTLMSSDSPESSTHDEDEKRYNRAVNRKLDLVMLPFLSFLYLFSGLDRGNVGNAETQGFTDDIGASADDFNLAASLFFIPFVLFQPISTAVGRQVGAKHWIPIIMIFWGITTVAQAFIKGSGALITVRLLIGLFEAGFFPTVCFYLSTFYTRFDLGLRLALFYGNYAVAGAFSGALAYGIFQIEGALKGWQYLFIIEGALTCLVGIVAWFWMPSGPGSAWFLSRRQQQFVIMRVQRDNAKYIRHDLGKDGIELTSDRLSKRDFVETAKDWKLWYALLCNICASVPPTAFSVFLPLVVKGMGYTSLNANLMTVPPYVCGAVGLYLFAFSSDRYHERGYHIVVGLFICLVGLVILVTVSSNGGKYTGLCILLFGSYTSAPLLIAWLSGNTPEPGKRSLVIGVNGCGNLAGVIGAQLYKERYSPRFLVPFYVTLGFVIFSMVGFLSYRFVLRAVNRDKARKVRGWTEEQIENERTSSERYADKKYIFRGGSSPADNSIFNFFFSLVDGSSGKRKHCSTLAMAAPVLPLTQVRLPQLPSTKLTAEQLYWKSFKTPLLVSSPSNNPINLITQPSAPSSLSAYPSAAQPPDVFTVTTGARIQIYSIRTRKLLRTITRFDDTVRGTDVRADGRIIATGDDTGTIQVFDVNSRAILKTWKEHKQPVWVTKFSPSDPTTLLSTSDDRTVRLWSLPSETSERTFAGHTDYVRSGAFMPGSMASGGMVVSGSYDRTVKLWDPRVDGRAVMTFQMGAAIESVLPMPSGTTVLASADNQIAVLDVVAGKPLHMIKSHQKTVTSLSLASNGDRVVSGALDGHLKVFDTTSWSVVAGSKYSSPILSLRILTTGPEREDKHIAVGMQSGLVSIKTRLSGEQKVKERERKKEMQALLEGTIEAYDQKQAKKARSRGHEKRLRGRDFLGEGVDIVIQGQDSKKRKKESAWESDLRHGRYSDALDHVLVGSDRTTQLTLITALRHRSALRTALMNRDEVTLQPILRWVYKAIMEPRLVSLSVEIAMNILDIYSGNLGQSAEIDAQVIKLHKRVREEVEWAQQAWQTKGMLDMLNVS</sequence>
<dbReference type="SMART" id="SM00066">
    <property type="entry name" value="GAL4"/>
    <property type="match status" value="1"/>
</dbReference>
<dbReference type="Gene3D" id="2.130.10.10">
    <property type="entry name" value="YVTN repeat-like/Quinoprotein amine dehydrogenase"/>
    <property type="match status" value="2"/>
</dbReference>
<feature type="transmembrane region" description="Helical" evidence="15">
    <location>
        <begin position="955"/>
        <end position="976"/>
    </location>
</feature>
<feature type="transmembrane region" description="Helical" evidence="15">
    <location>
        <begin position="720"/>
        <end position="740"/>
    </location>
</feature>
<evidence type="ECO:0000313" key="18">
    <source>
        <dbReference type="EMBL" id="QKX62911.1"/>
    </source>
</evidence>
<evidence type="ECO:0000256" key="10">
    <source>
        <dbReference type="ARBA" id="ARBA00023136"/>
    </source>
</evidence>
<dbReference type="FunFam" id="2.130.10.10:FF:000867">
    <property type="entry name" value="Small nucleolar ribonucleoprotein complex subunit Utp15, putative"/>
    <property type="match status" value="1"/>
</dbReference>
<feature type="transmembrane region" description="Helical" evidence="15">
    <location>
        <begin position="652"/>
        <end position="675"/>
    </location>
</feature>
<dbReference type="PROSITE" id="PS50048">
    <property type="entry name" value="ZN2_CY6_FUNGAL_2"/>
    <property type="match status" value="1"/>
</dbReference>
<reference evidence="19" key="1">
    <citation type="submission" date="2020-06" db="EMBL/GenBank/DDBJ databases">
        <title>A chromosome-scale genome assembly of Talaromyces rugulosus W13939.</title>
        <authorList>
            <person name="Wang B."/>
            <person name="Guo L."/>
            <person name="Ye K."/>
            <person name="Wang L."/>
        </authorList>
    </citation>
    <scope>NUCLEOTIDE SEQUENCE [LARGE SCALE GENOMIC DNA]</scope>
    <source>
        <strain evidence="19">W13939</strain>
    </source>
</reference>
<dbReference type="GO" id="GO:0000981">
    <property type="term" value="F:DNA-binding transcription factor activity, RNA polymerase II-specific"/>
    <property type="evidence" value="ECO:0007669"/>
    <property type="project" value="InterPro"/>
</dbReference>
<dbReference type="SUPFAM" id="SSF103473">
    <property type="entry name" value="MFS general substrate transporter"/>
    <property type="match status" value="1"/>
</dbReference>
<evidence type="ECO:0000256" key="15">
    <source>
        <dbReference type="SAM" id="Phobius"/>
    </source>
</evidence>
<feature type="domain" description="Zn(2)-C6 fungal-type" evidence="16">
    <location>
        <begin position="38"/>
        <end position="67"/>
    </location>
</feature>
<feature type="transmembrane region" description="Helical" evidence="15">
    <location>
        <begin position="924"/>
        <end position="943"/>
    </location>
</feature>
<evidence type="ECO:0000256" key="5">
    <source>
        <dbReference type="ARBA" id="ARBA00022723"/>
    </source>
</evidence>
<dbReference type="GO" id="GO:0005730">
    <property type="term" value="C:nucleolus"/>
    <property type="evidence" value="ECO:0007669"/>
    <property type="project" value="InterPro"/>
</dbReference>
<keyword evidence="3 13" id="KW-0853">WD repeat</keyword>
<evidence type="ECO:0000256" key="1">
    <source>
        <dbReference type="ARBA" id="ARBA00004141"/>
    </source>
</evidence>
<protein>
    <recommendedName>
        <fullName evidence="20">Zn(2)-C6 fungal-type domain-containing protein</fullName>
    </recommendedName>
</protein>
<dbReference type="SMART" id="SM00906">
    <property type="entry name" value="Fungal_trans"/>
    <property type="match status" value="1"/>
</dbReference>
<dbReference type="GO" id="GO:0022857">
    <property type="term" value="F:transmembrane transporter activity"/>
    <property type="evidence" value="ECO:0007669"/>
    <property type="project" value="InterPro"/>
</dbReference>
<dbReference type="Pfam" id="PF07690">
    <property type="entry name" value="MFS_1"/>
    <property type="match status" value="1"/>
</dbReference>
<dbReference type="PANTHER" id="PTHR43791:SF21">
    <property type="entry name" value="MAJOR FACILITATOR SUPERFAMILY (MFS) PROFILE DOMAIN-CONTAINING PROTEIN"/>
    <property type="match status" value="1"/>
</dbReference>